<keyword evidence="8" id="KW-0472">Membrane</keyword>
<dbReference type="InterPro" id="IPR000462">
    <property type="entry name" value="CDP-OH_P_trans"/>
</dbReference>
<dbReference type="Gene3D" id="1.20.120.1760">
    <property type="match status" value="1"/>
</dbReference>
<evidence type="ECO:0000256" key="10">
    <source>
        <dbReference type="ARBA" id="ARBA00023264"/>
    </source>
</evidence>
<dbReference type="NCBIfam" id="TIGR00560">
    <property type="entry name" value="pgsA"/>
    <property type="match status" value="1"/>
</dbReference>
<dbReference type="AlphaFoldDB" id="A0A2Z4FM43"/>
<dbReference type="OrthoDB" id="9796672at2"/>
<protein>
    <recommendedName>
        <fullName evidence="11">CDP-diacylglycerol--glycerol-3-phosphate 3-phosphatidyltransferase</fullName>
        <ecNumber evidence="11">2.7.8.5</ecNumber>
    </recommendedName>
</protein>
<evidence type="ECO:0000256" key="4">
    <source>
        <dbReference type="ARBA" id="ARBA00022679"/>
    </source>
</evidence>
<accession>A0A2Z4FM43</accession>
<dbReference type="InterPro" id="IPR048254">
    <property type="entry name" value="CDP_ALCOHOL_P_TRANSF_CS"/>
</dbReference>
<name>A0A2Z4FM43_9DELT</name>
<evidence type="ECO:0000313" key="13">
    <source>
        <dbReference type="EMBL" id="AWV90002.1"/>
    </source>
</evidence>
<keyword evidence="10" id="KW-1208">Phospholipid metabolism</keyword>
<keyword evidence="6" id="KW-1133">Transmembrane helix</keyword>
<evidence type="ECO:0000256" key="6">
    <source>
        <dbReference type="ARBA" id="ARBA00022989"/>
    </source>
</evidence>
<dbReference type="EC" id="2.7.8.5" evidence="11"/>
<evidence type="ECO:0000256" key="7">
    <source>
        <dbReference type="ARBA" id="ARBA00023098"/>
    </source>
</evidence>
<dbReference type="PIRSF" id="PIRSF000847">
    <property type="entry name" value="Phos_ph_gly_syn"/>
    <property type="match status" value="1"/>
</dbReference>
<dbReference type="PROSITE" id="PS00379">
    <property type="entry name" value="CDP_ALCOHOL_P_TRANSF"/>
    <property type="match status" value="1"/>
</dbReference>
<dbReference type="PANTHER" id="PTHR14269:SF62">
    <property type="entry name" value="CDP-DIACYLGLYCEROL--GLYCEROL-3-PHOSPHATE 3-PHOSPHATIDYLTRANSFERASE 1, CHLOROPLASTIC"/>
    <property type="match status" value="1"/>
</dbReference>
<dbReference type="GO" id="GO:0016020">
    <property type="term" value="C:membrane"/>
    <property type="evidence" value="ECO:0007669"/>
    <property type="project" value="UniProtKB-SubCell"/>
</dbReference>
<proteinExistence type="inferred from homology"/>
<dbReference type="EMBL" id="CP030032">
    <property type="protein sequence ID" value="AWV90002.1"/>
    <property type="molecule type" value="Genomic_DNA"/>
</dbReference>
<evidence type="ECO:0000256" key="12">
    <source>
        <dbReference type="RuleBase" id="RU003750"/>
    </source>
</evidence>
<comment type="similarity">
    <text evidence="2 12">Belongs to the CDP-alcohol phosphatidyltransferase class-I family.</text>
</comment>
<dbReference type="Proteomes" id="UP000249799">
    <property type="component" value="Chromosome"/>
</dbReference>
<evidence type="ECO:0000256" key="9">
    <source>
        <dbReference type="ARBA" id="ARBA00023209"/>
    </source>
</evidence>
<keyword evidence="14" id="KW-1185">Reference proteome</keyword>
<evidence type="ECO:0000256" key="2">
    <source>
        <dbReference type="ARBA" id="ARBA00010441"/>
    </source>
</evidence>
<evidence type="ECO:0000256" key="3">
    <source>
        <dbReference type="ARBA" id="ARBA00022516"/>
    </source>
</evidence>
<keyword evidence="9" id="KW-0594">Phospholipid biosynthesis</keyword>
<dbReference type="GO" id="GO:0008444">
    <property type="term" value="F:CDP-diacylglycerol-glycerol-3-phosphate 3-phosphatidyltransferase activity"/>
    <property type="evidence" value="ECO:0007669"/>
    <property type="project" value="UniProtKB-UniRule"/>
</dbReference>
<dbReference type="KEGG" id="bsed:DN745_11895"/>
<evidence type="ECO:0000256" key="11">
    <source>
        <dbReference type="NCBIfam" id="TIGR00560"/>
    </source>
</evidence>
<evidence type="ECO:0000256" key="1">
    <source>
        <dbReference type="ARBA" id="ARBA00004141"/>
    </source>
</evidence>
<dbReference type="InterPro" id="IPR050324">
    <property type="entry name" value="CDP-alcohol_PTase-I"/>
</dbReference>
<evidence type="ECO:0000313" key="14">
    <source>
        <dbReference type="Proteomes" id="UP000249799"/>
    </source>
</evidence>
<dbReference type="InterPro" id="IPR043130">
    <property type="entry name" value="CDP-OH_PTrfase_TM_dom"/>
</dbReference>
<dbReference type="PANTHER" id="PTHR14269">
    <property type="entry name" value="CDP-DIACYLGLYCEROL--GLYCEROL-3-PHOSPHATE 3-PHOSPHATIDYLTRANSFERASE-RELATED"/>
    <property type="match status" value="1"/>
</dbReference>
<gene>
    <name evidence="13" type="primary">pgsA</name>
    <name evidence="13" type="ORF">DN745_11895</name>
</gene>
<dbReference type="GO" id="GO:0046474">
    <property type="term" value="P:glycerophospholipid biosynthetic process"/>
    <property type="evidence" value="ECO:0007669"/>
    <property type="project" value="TreeGrafter"/>
</dbReference>
<keyword evidence="7" id="KW-0443">Lipid metabolism</keyword>
<dbReference type="RefSeq" id="WP_111335127.1">
    <property type="nucleotide sequence ID" value="NZ_CP030032.1"/>
</dbReference>
<organism evidence="13 14">
    <name type="scientific">Bradymonas sediminis</name>
    <dbReference type="NCBI Taxonomy" id="1548548"/>
    <lineage>
        <taxon>Bacteria</taxon>
        <taxon>Deltaproteobacteria</taxon>
        <taxon>Bradymonadales</taxon>
        <taxon>Bradymonadaceae</taxon>
        <taxon>Bradymonas</taxon>
    </lineage>
</organism>
<reference evidence="13 14" key="1">
    <citation type="submission" date="2018-06" db="EMBL/GenBank/DDBJ databases">
        <title>Lujinxingia sediminis gen. nov. sp. nov., a new facultative anaerobic member of the class Deltaproteobacteria, and proposal of Lujinxingaceae fam. nov.</title>
        <authorList>
            <person name="Guo L.-Y."/>
            <person name="Li C.-M."/>
            <person name="Wang S."/>
            <person name="Du Z.-J."/>
        </authorList>
    </citation>
    <scope>NUCLEOTIDE SEQUENCE [LARGE SCALE GENOMIC DNA]</scope>
    <source>
        <strain evidence="13 14">FA350</strain>
    </source>
</reference>
<evidence type="ECO:0000256" key="5">
    <source>
        <dbReference type="ARBA" id="ARBA00022692"/>
    </source>
</evidence>
<dbReference type="Pfam" id="PF01066">
    <property type="entry name" value="CDP-OH_P_transf"/>
    <property type="match status" value="1"/>
</dbReference>
<keyword evidence="4 12" id="KW-0808">Transferase</keyword>
<dbReference type="InterPro" id="IPR004570">
    <property type="entry name" value="Phosphatidylglycerol_P_synth"/>
</dbReference>
<keyword evidence="5" id="KW-0812">Transmembrane</keyword>
<evidence type="ECO:0000256" key="8">
    <source>
        <dbReference type="ARBA" id="ARBA00023136"/>
    </source>
</evidence>
<keyword evidence="3" id="KW-0444">Lipid biosynthesis</keyword>
<comment type="subcellular location">
    <subcellularLocation>
        <location evidence="1">Membrane</location>
        <topology evidence="1">Multi-pass membrane protein</topology>
    </subcellularLocation>
</comment>
<sequence>MSASTIRQDIVNLPNLITLGRIALIPITSLFIFYGDPISCLIAVLLFWVAGVSDWLDGYLARKQGLVSMTGKFLDPLADKLLVMATLLMLLPLGRISVWLVMIILSREISVMALRSIAAAEGMVIAAGQGGKFKTAFQMTGMLGLIIHYEYMVDYFFISFRLNFHLIGLWLLIISVGFSLHSAWEYFASFLQAIEGREAPAAEAEA</sequence>